<evidence type="ECO:0000256" key="5">
    <source>
        <dbReference type="ARBA" id="ARBA00022723"/>
    </source>
</evidence>
<dbReference type="EMBL" id="LNKT01000023">
    <property type="protein sequence ID" value="KYJ86599.1"/>
    <property type="molecule type" value="Genomic_DNA"/>
</dbReference>
<evidence type="ECO:0000259" key="13">
    <source>
        <dbReference type="Pfam" id="PF01966"/>
    </source>
</evidence>
<evidence type="ECO:0000256" key="9">
    <source>
        <dbReference type="ARBA" id="ARBA00022842"/>
    </source>
</evidence>
<protein>
    <recommendedName>
        <fullName evidence="17">Polynucleotide adenylyltransferase</fullName>
    </recommendedName>
</protein>
<dbReference type="InterPro" id="IPR032828">
    <property type="entry name" value="PolyA_RNA-bd"/>
</dbReference>
<dbReference type="Pfam" id="PF12627">
    <property type="entry name" value="PolyA_pol_RNAbd"/>
    <property type="match status" value="1"/>
</dbReference>
<keyword evidence="4" id="KW-0548">Nucleotidyltransferase</keyword>
<gene>
    <name evidence="15" type="ORF">AS592_07300</name>
</gene>
<feature type="domain" description="tRNA nucleotidyltransferase/poly(A) polymerase RNA and SrmB- binding" evidence="14">
    <location>
        <begin position="177"/>
        <end position="239"/>
    </location>
</feature>
<name>A0A151CGI6_9BACT</name>
<feature type="domain" description="Poly A polymerase head" evidence="12">
    <location>
        <begin position="22"/>
        <end position="150"/>
    </location>
</feature>
<evidence type="ECO:0000256" key="7">
    <source>
        <dbReference type="ARBA" id="ARBA00022800"/>
    </source>
</evidence>
<dbReference type="GO" id="GO:0008033">
    <property type="term" value="P:tRNA processing"/>
    <property type="evidence" value="ECO:0007669"/>
    <property type="project" value="UniProtKB-KW"/>
</dbReference>
<keyword evidence="10 11" id="KW-0694">RNA-binding</keyword>
<dbReference type="STRING" id="1630136.AS592_07300"/>
<dbReference type="GO" id="GO:0042245">
    <property type="term" value="P:RNA repair"/>
    <property type="evidence" value="ECO:0007669"/>
    <property type="project" value="UniProtKB-KW"/>
</dbReference>
<dbReference type="SUPFAM" id="SSF81891">
    <property type="entry name" value="Poly A polymerase C-terminal region-like"/>
    <property type="match status" value="1"/>
</dbReference>
<keyword evidence="9" id="KW-0460">Magnesium</keyword>
<evidence type="ECO:0000256" key="8">
    <source>
        <dbReference type="ARBA" id="ARBA00022840"/>
    </source>
</evidence>
<evidence type="ECO:0000256" key="1">
    <source>
        <dbReference type="ARBA" id="ARBA00001946"/>
    </source>
</evidence>
<dbReference type="InterPro" id="IPR002646">
    <property type="entry name" value="PolA_pol_head_dom"/>
</dbReference>
<dbReference type="OrthoDB" id="9805698at2"/>
<dbReference type="InterPro" id="IPR006674">
    <property type="entry name" value="HD_domain"/>
</dbReference>
<dbReference type="InterPro" id="IPR043519">
    <property type="entry name" value="NT_sf"/>
</dbReference>
<reference evidence="15 16" key="1">
    <citation type="submission" date="2015-11" db="EMBL/GenBank/DDBJ databases">
        <title>Draft genome of Sulfurovum riftiae 1812E, a member of the Epsilonproteobacteria isolated from the tube of the deep-sea hydrothermal vent tubewom Riftia pachyptila.</title>
        <authorList>
            <person name="Vetriani C."/>
            <person name="Giovannelli D."/>
        </authorList>
    </citation>
    <scope>NUCLEOTIDE SEQUENCE [LARGE SCALE GENOMIC DNA]</scope>
    <source>
        <strain evidence="15 16">1812E</strain>
    </source>
</reference>
<evidence type="ECO:0000259" key="14">
    <source>
        <dbReference type="Pfam" id="PF12627"/>
    </source>
</evidence>
<dbReference type="CDD" id="cd05398">
    <property type="entry name" value="NT_ClassII-CCAase"/>
    <property type="match status" value="1"/>
</dbReference>
<evidence type="ECO:0000256" key="4">
    <source>
        <dbReference type="ARBA" id="ARBA00022695"/>
    </source>
</evidence>
<evidence type="ECO:0000256" key="2">
    <source>
        <dbReference type="ARBA" id="ARBA00022679"/>
    </source>
</evidence>
<dbReference type="Pfam" id="PF01743">
    <property type="entry name" value="PolyA_pol"/>
    <property type="match status" value="1"/>
</dbReference>
<keyword evidence="7" id="KW-0692">RNA repair</keyword>
<keyword evidence="6" id="KW-0547">Nucleotide-binding</keyword>
<dbReference type="AlphaFoldDB" id="A0A151CGI6"/>
<keyword evidence="3" id="KW-0819">tRNA processing</keyword>
<keyword evidence="2 11" id="KW-0808">Transferase</keyword>
<comment type="similarity">
    <text evidence="11">Belongs to the tRNA nucleotidyltransferase/poly(A) polymerase family.</text>
</comment>
<dbReference type="InterPro" id="IPR050124">
    <property type="entry name" value="tRNA_CCA-adding_enzyme"/>
</dbReference>
<keyword evidence="8" id="KW-0067">ATP-binding</keyword>
<evidence type="ECO:0000256" key="11">
    <source>
        <dbReference type="RuleBase" id="RU003953"/>
    </source>
</evidence>
<keyword evidence="5" id="KW-0479">Metal-binding</keyword>
<comment type="cofactor">
    <cofactor evidence="1">
        <name>Mg(2+)</name>
        <dbReference type="ChEBI" id="CHEBI:18420"/>
    </cofactor>
</comment>
<dbReference type="PANTHER" id="PTHR47545">
    <property type="entry name" value="MULTIFUNCTIONAL CCA PROTEIN"/>
    <property type="match status" value="1"/>
</dbReference>
<keyword evidence="16" id="KW-1185">Reference proteome</keyword>
<dbReference type="PANTHER" id="PTHR47545:SF1">
    <property type="entry name" value="MULTIFUNCTIONAL CCA PROTEIN"/>
    <property type="match status" value="1"/>
</dbReference>
<evidence type="ECO:0000256" key="6">
    <source>
        <dbReference type="ARBA" id="ARBA00022741"/>
    </source>
</evidence>
<accession>A0A151CGI6</accession>
<dbReference type="GO" id="GO:0016779">
    <property type="term" value="F:nucleotidyltransferase activity"/>
    <property type="evidence" value="ECO:0007669"/>
    <property type="project" value="UniProtKB-KW"/>
</dbReference>
<dbReference type="Proteomes" id="UP000075359">
    <property type="component" value="Unassembled WGS sequence"/>
</dbReference>
<dbReference type="SUPFAM" id="SSF81301">
    <property type="entry name" value="Nucleotidyltransferase"/>
    <property type="match status" value="1"/>
</dbReference>
<evidence type="ECO:0000313" key="15">
    <source>
        <dbReference type="EMBL" id="KYJ86599.1"/>
    </source>
</evidence>
<feature type="domain" description="HD" evidence="13">
    <location>
        <begin position="283"/>
        <end position="407"/>
    </location>
</feature>
<evidence type="ECO:0000313" key="16">
    <source>
        <dbReference type="Proteomes" id="UP000075359"/>
    </source>
</evidence>
<evidence type="ECO:0000256" key="3">
    <source>
        <dbReference type="ARBA" id="ARBA00022694"/>
    </source>
</evidence>
<dbReference type="RefSeq" id="WP_067330951.1">
    <property type="nucleotide sequence ID" value="NZ_LNKT01000023.1"/>
</dbReference>
<dbReference type="Gene3D" id="3.30.460.10">
    <property type="entry name" value="Beta Polymerase, domain 2"/>
    <property type="match status" value="1"/>
</dbReference>
<evidence type="ECO:0000259" key="12">
    <source>
        <dbReference type="Pfam" id="PF01743"/>
    </source>
</evidence>
<dbReference type="GO" id="GO:0005524">
    <property type="term" value="F:ATP binding"/>
    <property type="evidence" value="ECO:0007669"/>
    <property type="project" value="UniProtKB-KW"/>
</dbReference>
<dbReference type="GO" id="GO:0003723">
    <property type="term" value="F:RNA binding"/>
    <property type="evidence" value="ECO:0007669"/>
    <property type="project" value="UniProtKB-KW"/>
</dbReference>
<sequence length="501" mass="57209">MNLPPLLEQIAKKLQQENARAVLVGGAVRDMIMGYAVNKDYDVEVYGLASILELEKILSAFGSVNLVGRSFGVLKLVHEEEEYDFSFPRLEKKTGKGHRGFDVVTDGKMDFEEASRRRDFTINAMGYDIESGTFLDPFNGRRDMELKQLRHIDDSSFVEDPLRVYRAVQFSARFGYGLADETEKLCREMVERGMLEELPKERVYIEIKKLLLKADRPSVGFELMRRLGITERCFPELHALIDVPQDPEWHPEGDVWVHTMLSIDAMERLIRDESAFSIQYSALREEKQKLKLLFAVLCHDFGKPLTTIIELENGEVIAWDPSTCLALNAERFARIRAISHEKAGVEPARSFIYRLTDEHDFIESILPLIEHHLKPLQFYKQGAKASAIRRLATKVNIEELVLVAKADFLGRTTEEAKSAVFKAGEWLLEKAKTLKVEKKPLECLVRGKDLIALGLKPSPEFKTILNEVYELQMEGTLETKEEALAYVKKKFCGAETKSDLF</sequence>
<evidence type="ECO:0008006" key="17">
    <source>
        <dbReference type="Google" id="ProtNLM"/>
    </source>
</evidence>
<dbReference type="Pfam" id="PF01966">
    <property type="entry name" value="HD"/>
    <property type="match status" value="1"/>
</dbReference>
<proteinExistence type="inferred from homology"/>
<evidence type="ECO:0000256" key="10">
    <source>
        <dbReference type="ARBA" id="ARBA00022884"/>
    </source>
</evidence>
<comment type="caution">
    <text evidence="15">The sequence shown here is derived from an EMBL/GenBank/DDBJ whole genome shotgun (WGS) entry which is preliminary data.</text>
</comment>
<dbReference type="Gene3D" id="1.10.3090.10">
    <property type="entry name" value="cca-adding enzyme, domain 2"/>
    <property type="match status" value="1"/>
</dbReference>
<organism evidence="15 16">
    <name type="scientific">Sulfurovum riftiae</name>
    <dbReference type="NCBI Taxonomy" id="1630136"/>
    <lineage>
        <taxon>Bacteria</taxon>
        <taxon>Pseudomonadati</taxon>
        <taxon>Campylobacterota</taxon>
        <taxon>Epsilonproteobacteria</taxon>
        <taxon>Campylobacterales</taxon>
        <taxon>Sulfurovaceae</taxon>
        <taxon>Sulfurovum</taxon>
    </lineage>
</organism>
<dbReference type="GO" id="GO:0046872">
    <property type="term" value="F:metal ion binding"/>
    <property type="evidence" value="ECO:0007669"/>
    <property type="project" value="UniProtKB-KW"/>
</dbReference>